<feature type="transmembrane region" description="Helical" evidence="1">
    <location>
        <begin position="55"/>
        <end position="73"/>
    </location>
</feature>
<comment type="caution">
    <text evidence="2">The sequence shown here is derived from an EMBL/GenBank/DDBJ whole genome shotgun (WGS) entry which is preliminary data.</text>
</comment>
<dbReference type="AlphaFoldDB" id="A0A955I6R3"/>
<accession>A0A955I6R3</accession>
<gene>
    <name evidence="2" type="ORF">KC675_01250</name>
</gene>
<sequence length="96" mass="11721">MKNENKFWFKRKRYGYGWVPSSKEGWFVLIVYVVLLSLIVVYFSDKIESERFNYMFIQDFLIITMTILLLFISKKKGPSSKWRWGWKKGDNKNEDY</sequence>
<dbReference type="EMBL" id="JAGQLL010000012">
    <property type="protein sequence ID" value="MCA9379785.1"/>
    <property type="molecule type" value="Genomic_DNA"/>
</dbReference>
<keyword evidence="1" id="KW-0812">Transmembrane</keyword>
<organism evidence="2 3">
    <name type="scientific">Candidatus Dojkabacteria bacterium</name>
    <dbReference type="NCBI Taxonomy" id="2099670"/>
    <lineage>
        <taxon>Bacteria</taxon>
        <taxon>Candidatus Dojkabacteria</taxon>
    </lineage>
</organism>
<reference evidence="2" key="1">
    <citation type="submission" date="2020-04" db="EMBL/GenBank/DDBJ databases">
        <authorList>
            <person name="Zhang T."/>
        </authorList>
    </citation>
    <scope>NUCLEOTIDE SEQUENCE</scope>
    <source>
        <strain evidence="2">HKST-UBA15</strain>
    </source>
</reference>
<evidence type="ECO:0000313" key="2">
    <source>
        <dbReference type="EMBL" id="MCA9379785.1"/>
    </source>
</evidence>
<reference evidence="2" key="2">
    <citation type="journal article" date="2021" name="Microbiome">
        <title>Successional dynamics and alternative stable states in a saline activated sludge microbial community over 9 years.</title>
        <authorList>
            <person name="Wang Y."/>
            <person name="Ye J."/>
            <person name="Ju F."/>
            <person name="Liu L."/>
            <person name="Boyd J.A."/>
            <person name="Deng Y."/>
            <person name="Parks D.H."/>
            <person name="Jiang X."/>
            <person name="Yin X."/>
            <person name="Woodcroft B.J."/>
            <person name="Tyson G.W."/>
            <person name="Hugenholtz P."/>
            <person name="Polz M.F."/>
            <person name="Zhang T."/>
        </authorList>
    </citation>
    <scope>NUCLEOTIDE SEQUENCE</scope>
    <source>
        <strain evidence="2">HKST-UBA15</strain>
    </source>
</reference>
<keyword evidence="1" id="KW-1133">Transmembrane helix</keyword>
<keyword evidence="1" id="KW-0472">Membrane</keyword>
<dbReference type="Proteomes" id="UP000745577">
    <property type="component" value="Unassembled WGS sequence"/>
</dbReference>
<feature type="transmembrane region" description="Helical" evidence="1">
    <location>
        <begin position="26"/>
        <end position="43"/>
    </location>
</feature>
<protein>
    <submittedName>
        <fullName evidence="2">Uncharacterized protein</fullName>
    </submittedName>
</protein>
<name>A0A955I6R3_9BACT</name>
<proteinExistence type="predicted"/>
<evidence type="ECO:0000313" key="3">
    <source>
        <dbReference type="Proteomes" id="UP000745577"/>
    </source>
</evidence>
<evidence type="ECO:0000256" key="1">
    <source>
        <dbReference type="SAM" id="Phobius"/>
    </source>
</evidence>